<comment type="caution">
    <text evidence="3">The sequence shown here is derived from an EMBL/GenBank/DDBJ whole genome shotgun (WGS) entry which is preliminary data.</text>
</comment>
<evidence type="ECO:0000313" key="4">
    <source>
        <dbReference type="Proteomes" id="UP000284051"/>
    </source>
</evidence>
<dbReference type="AlphaFoldDB" id="A0A414T731"/>
<feature type="region of interest" description="Disordered" evidence="1">
    <location>
        <begin position="45"/>
        <end position="82"/>
    </location>
</feature>
<dbReference type="InterPro" id="IPR013783">
    <property type="entry name" value="Ig-like_fold"/>
</dbReference>
<reference evidence="3 4" key="1">
    <citation type="submission" date="2018-08" db="EMBL/GenBank/DDBJ databases">
        <title>A genome reference for cultivated species of the human gut microbiota.</title>
        <authorList>
            <person name="Zou Y."/>
            <person name="Xue W."/>
            <person name="Luo G."/>
        </authorList>
    </citation>
    <scope>NUCLEOTIDE SEQUENCE [LARGE SCALE GENOMIC DNA]</scope>
    <source>
        <strain evidence="3 4">AM22-21LB</strain>
    </source>
</reference>
<name>A0A414T731_9FIRM</name>
<dbReference type="CDD" id="cd00063">
    <property type="entry name" value="FN3"/>
    <property type="match status" value="1"/>
</dbReference>
<dbReference type="InterPro" id="IPR003961">
    <property type="entry name" value="FN3_dom"/>
</dbReference>
<dbReference type="SMART" id="SM00710">
    <property type="entry name" value="PbH1"/>
    <property type="match status" value="10"/>
</dbReference>
<dbReference type="InterPro" id="IPR039448">
    <property type="entry name" value="Beta_helix"/>
</dbReference>
<gene>
    <name evidence="3" type="ORF">DW264_04090</name>
</gene>
<dbReference type="Gene3D" id="2.160.20.10">
    <property type="entry name" value="Single-stranded right-handed beta-helix, Pectin lyase-like"/>
    <property type="match status" value="2"/>
</dbReference>
<dbReference type="SUPFAM" id="SSF49265">
    <property type="entry name" value="Fibronectin type III"/>
    <property type="match status" value="1"/>
</dbReference>
<accession>A0A414T731</accession>
<evidence type="ECO:0000256" key="1">
    <source>
        <dbReference type="SAM" id="MobiDB-lite"/>
    </source>
</evidence>
<dbReference type="RefSeq" id="WP_118772050.1">
    <property type="nucleotide sequence ID" value="NZ_QRID01000003.1"/>
</dbReference>
<dbReference type="Gene3D" id="2.60.40.10">
    <property type="entry name" value="Immunoglobulins"/>
    <property type="match status" value="1"/>
</dbReference>
<protein>
    <recommendedName>
        <fullName evidence="2">Right handed beta helix domain-containing protein</fullName>
    </recommendedName>
</protein>
<dbReference type="EMBL" id="QRID01000003">
    <property type="protein sequence ID" value="RHG29967.1"/>
    <property type="molecule type" value="Genomic_DNA"/>
</dbReference>
<dbReference type="SUPFAM" id="SSF51126">
    <property type="entry name" value="Pectin lyase-like"/>
    <property type="match status" value="2"/>
</dbReference>
<evidence type="ECO:0000259" key="2">
    <source>
        <dbReference type="Pfam" id="PF13229"/>
    </source>
</evidence>
<organism evidence="3 4">
    <name type="scientific">Roseburia intestinalis</name>
    <dbReference type="NCBI Taxonomy" id="166486"/>
    <lineage>
        <taxon>Bacteria</taxon>
        <taxon>Bacillati</taxon>
        <taxon>Bacillota</taxon>
        <taxon>Clostridia</taxon>
        <taxon>Lachnospirales</taxon>
        <taxon>Lachnospiraceae</taxon>
        <taxon>Roseburia</taxon>
    </lineage>
</organism>
<dbReference type="InterPro" id="IPR006626">
    <property type="entry name" value="PbH1"/>
</dbReference>
<dbReference type="Proteomes" id="UP000284051">
    <property type="component" value="Unassembled WGS sequence"/>
</dbReference>
<feature type="domain" description="Right handed beta helix" evidence="2">
    <location>
        <begin position="477"/>
        <end position="633"/>
    </location>
</feature>
<dbReference type="InterPro" id="IPR036116">
    <property type="entry name" value="FN3_sf"/>
</dbReference>
<evidence type="ECO:0000313" key="3">
    <source>
        <dbReference type="EMBL" id="RHG29967.1"/>
    </source>
</evidence>
<dbReference type="InterPro" id="IPR012334">
    <property type="entry name" value="Pectin_lyas_fold"/>
</dbReference>
<proteinExistence type="predicted"/>
<sequence length="813" mass="89131">MSGKKTGRIIRIISIAGVFMLALSGILHVNAAMIPDEDVDTEVMTESVIEDSSEDSETVELEETETAEETVEPEAVEETTETVELEETEAVEEIETAELEETEYQEKKAKNSDVIISGGFRIYNVNAKSIDRLQSVLTEAAETATDECPSKVIIEPGIYTLSKTLRISSNTYLSMHGVTFLQKSGAAGNMLKIGINSGTEQGYCYKNIILSGGTWNKNQNSGSSVIKVGHAANFCMDGVTVMNVVNGHLMEAAGINGFYIKKCTFMNQINDMDTLGSAVPVYEAIQFDILEKTHMKSYASEDLKNQNIVVEDSTFQNVPRGVGNHTSILNNPTENVKIERNLFESIADVAIRGEGYLNLTIRDNEIRRSRSGIMILSLRNYGGTYLGSTLASESQTEAVSPSYYCIPVKNQKIVIENNTILCDDKMITAQSACYGILIEGVKYTTDQKIAGKDTIPAGDYFISGVKIANNRIDKAQYGIALNNTKKATVKSNQLNSGQMQSRDGIYFAQGSTQCSVISNTINGFSGSGILFAQNSSAKSVSNNKIGATGKYGICVQGASVQKIVSNNVTQTENKGIVIYENAKVEKIEKNIVGSCKEYGIVIGDVKKNVSIQNNTVTECNNNQIYVNTGNIKYKVTITKNKLKGMLSGYGIMVDSGNIKVFSNKIDTSGVGVYLGTDVKGIIEKNAYKNMGMYQIYAVNQYNDKGYQTYTNISKPGSLKATAKNKTSIRLTWKKIKGAEKYEIYRAASKNGTYKKIAAVSEKSRKKAGGYIDNRLKKNKRYYYKIRPYAKSPNGKVKMQGIYSKMVSAKTTKK</sequence>
<dbReference type="Pfam" id="PF13229">
    <property type="entry name" value="Beta_helix"/>
    <property type="match status" value="1"/>
</dbReference>
<dbReference type="InterPro" id="IPR011050">
    <property type="entry name" value="Pectin_lyase_fold/virulence"/>
</dbReference>